<dbReference type="InterPro" id="IPR008274">
    <property type="entry name" value="AldOxase/xan_DH_MoCoBD1"/>
</dbReference>
<dbReference type="SMART" id="SM01008">
    <property type="entry name" value="Ald_Xan_dh_C"/>
    <property type="match status" value="1"/>
</dbReference>
<dbReference type="Pfam" id="PF20256">
    <property type="entry name" value="MoCoBD_2"/>
    <property type="match status" value="2"/>
</dbReference>
<proteinExistence type="predicted"/>
<dbReference type="InterPro" id="IPR052516">
    <property type="entry name" value="N-heterocyclic_Hydroxylase"/>
</dbReference>
<protein>
    <submittedName>
        <fullName evidence="2">Isoquinoline 1-oxidoreductase, beta subunit</fullName>
    </submittedName>
</protein>
<dbReference type="InterPro" id="IPR046867">
    <property type="entry name" value="AldOxase/xan_DH_MoCoBD2"/>
</dbReference>
<reference evidence="2 3" key="1">
    <citation type="submission" date="2016-10" db="EMBL/GenBank/DDBJ databases">
        <authorList>
            <person name="de Groot N.N."/>
        </authorList>
    </citation>
    <scope>NUCLEOTIDE SEQUENCE [LARGE SCALE GENOMIC DNA]</scope>
    <source>
        <strain evidence="2 3">MT12</strain>
    </source>
</reference>
<dbReference type="EMBL" id="FNTH01000001">
    <property type="protein sequence ID" value="SED17361.1"/>
    <property type="molecule type" value="Genomic_DNA"/>
</dbReference>
<organism evidence="2 3">
    <name type="scientific">Bradyrhizobium erythrophlei</name>
    <dbReference type="NCBI Taxonomy" id="1437360"/>
    <lineage>
        <taxon>Bacteria</taxon>
        <taxon>Pseudomonadati</taxon>
        <taxon>Pseudomonadota</taxon>
        <taxon>Alphaproteobacteria</taxon>
        <taxon>Hyphomicrobiales</taxon>
        <taxon>Nitrobacteraceae</taxon>
        <taxon>Bradyrhizobium</taxon>
    </lineage>
</organism>
<dbReference type="RefSeq" id="WP_092118007.1">
    <property type="nucleotide sequence ID" value="NZ_FNTH01000001.1"/>
</dbReference>
<sequence>MILAEKIILAQKISGDVSRRTLVTAGLAGGFLLAFHLPLRALAPNEPVQPPDATEGKFAPNAFIRIDQAGHTTLVMPQVEMGQGVYTAIAMILAEELDADFPHVTLEHAPPNDKLYGNPVFGLQVTGNSNSIRAWWTQLRKGGAGARAMLVQAAAQQWQVDPASCTAANGEVIHKESGRSLSYGALAQAAGSQTPPQDVALKDPNDFVLIGKPLKRLDTPNKANGRAVYGIDAILPGMKFATVAACPVFGGKVGKVDDSAAKKIPGVQKIVVLDDMVAVVGDHMWAAKKGLDALVIDWNEGPNAHISSKDIWRDLRAASEKGGAVAKSEGDIAKALATGDRLDASYELPFLAHAPMEPVNATVHVTPSSCEIWTGTQIMTRVQSEAAKAAGLPVEKVTVNNHLLGGGFGRKLEPDMVVAAVRVAKQVDGPVKVVWTREEDIQHDVYRPVYRDTISATLSDGKIVGWRYKVCGSAVIARWLPPAFQKGIDIDAVDSAVDAPYDIPNFHVEYVRAEPPAVPTGFWRGVGPNNNVFAIESFMDELARKAGKDPIDFRRGMLGKNPRLLAALNLVAEKSGWGQPLPARVGRGVCVQPSFGSFIATVVEAEVDEQGEVRLHRVSSAVDTGIAVNPDTIMAQLEGGLIFGMTAALYGEITIDKGRVQQSNFHDYRMLRIDQVPKIEVHVIKSGEAPGGIGETGVTAGPPALRNAIYAATGVALRRLPIDRSLIAVGRKT</sequence>
<dbReference type="InterPro" id="IPR012368">
    <property type="entry name" value="OxRdtase_Mopterin-bd_su_IorB"/>
</dbReference>
<name>A0A1H4YJU9_9BRAD</name>
<dbReference type="Pfam" id="PF02738">
    <property type="entry name" value="MoCoBD_1"/>
    <property type="match status" value="1"/>
</dbReference>
<dbReference type="PANTHER" id="PTHR47495">
    <property type="entry name" value="ALDEHYDE DEHYDROGENASE"/>
    <property type="match status" value="1"/>
</dbReference>
<evidence type="ECO:0000313" key="2">
    <source>
        <dbReference type="EMBL" id="SED17361.1"/>
    </source>
</evidence>
<dbReference type="InterPro" id="IPR037165">
    <property type="entry name" value="AldOxase/xan_DH_Mopterin-bd_sf"/>
</dbReference>
<accession>A0A1H4YJU9</accession>
<dbReference type="InterPro" id="IPR000674">
    <property type="entry name" value="Ald_Oxase/Xan_DH_a/b"/>
</dbReference>
<dbReference type="AlphaFoldDB" id="A0A1H4YJU9"/>
<dbReference type="OrthoDB" id="9767994at2"/>
<dbReference type="PIRSF" id="PIRSF036389">
    <property type="entry name" value="IOR_B"/>
    <property type="match status" value="1"/>
</dbReference>
<dbReference type="SUPFAM" id="SSF56003">
    <property type="entry name" value="Molybdenum cofactor-binding domain"/>
    <property type="match status" value="2"/>
</dbReference>
<feature type="domain" description="Aldehyde oxidase/xanthine dehydrogenase a/b hammerhead" evidence="1">
    <location>
        <begin position="224"/>
        <end position="302"/>
    </location>
</feature>
<dbReference type="Gene3D" id="3.30.365.10">
    <property type="entry name" value="Aldehyde oxidase/xanthine dehydrogenase, molybdopterin binding domain"/>
    <property type="match status" value="4"/>
</dbReference>
<dbReference type="Gene3D" id="3.90.1170.50">
    <property type="entry name" value="Aldehyde oxidase/xanthine dehydrogenase, a/b hammerhead"/>
    <property type="match status" value="1"/>
</dbReference>
<dbReference type="Proteomes" id="UP000198992">
    <property type="component" value="Unassembled WGS sequence"/>
</dbReference>
<evidence type="ECO:0000259" key="1">
    <source>
        <dbReference type="SMART" id="SM01008"/>
    </source>
</evidence>
<dbReference type="PANTHER" id="PTHR47495:SF2">
    <property type="entry name" value="ALDEHYDE DEHYDROGENASE"/>
    <property type="match status" value="1"/>
</dbReference>
<gene>
    <name evidence="2" type="ORF">SAMN05444164_3952</name>
</gene>
<evidence type="ECO:0000313" key="3">
    <source>
        <dbReference type="Proteomes" id="UP000198992"/>
    </source>
</evidence>
<dbReference type="GO" id="GO:0016491">
    <property type="term" value="F:oxidoreductase activity"/>
    <property type="evidence" value="ECO:0007669"/>
    <property type="project" value="InterPro"/>
</dbReference>